<evidence type="ECO:0000256" key="1">
    <source>
        <dbReference type="ARBA" id="ARBA00012417"/>
    </source>
</evidence>
<dbReference type="Gene3D" id="3.40.50.300">
    <property type="entry name" value="P-loop containing nucleotide triphosphate hydrolases"/>
    <property type="match status" value="1"/>
</dbReference>
<evidence type="ECO:0000256" key="3">
    <source>
        <dbReference type="ARBA" id="ARBA00022679"/>
    </source>
</evidence>
<dbReference type="Proteomes" id="UP000215145">
    <property type="component" value="Unassembled WGS sequence"/>
</dbReference>
<comment type="caution">
    <text evidence="11">The sequence shown here is derived from an EMBL/GenBank/DDBJ whole genome shotgun (WGS) entry which is preliminary data.</text>
</comment>
<evidence type="ECO:0000256" key="2">
    <source>
        <dbReference type="ARBA" id="ARBA00017703"/>
    </source>
</evidence>
<accession>A0A229P0W5</accession>
<dbReference type="AlphaFoldDB" id="A0A229P0W5"/>
<keyword evidence="3" id="KW-0808">Transferase</keyword>
<dbReference type="InterPro" id="IPR005790">
    <property type="entry name" value="DNA_polIII_delta"/>
</dbReference>
<keyword evidence="12" id="KW-1185">Reference proteome</keyword>
<organism evidence="11 12">
    <name type="scientific">Paenibacillus herberti</name>
    <dbReference type="NCBI Taxonomy" id="1619309"/>
    <lineage>
        <taxon>Bacteria</taxon>
        <taxon>Bacillati</taxon>
        <taxon>Bacillota</taxon>
        <taxon>Bacilli</taxon>
        <taxon>Bacillales</taxon>
        <taxon>Paenibacillaceae</taxon>
        <taxon>Paenibacillus</taxon>
    </lineage>
</organism>
<dbReference type="InterPro" id="IPR027417">
    <property type="entry name" value="P-loop_NTPase"/>
</dbReference>
<dbReference type="NCBIfam" id="TIGR01128">
    <property type="entry name" value="holA"/>
    <property type="match status" value="1"/>
</dbReference>
<dbReference type="GO" id="GO:0006261">
    <property type="term" value="P:DNA-templated DNA replication"/>
    <property type="evidence" value="ECO:0007669"/>
    <property type="project" value="TreeGrafter"/>
</dbReference>
<proteinExistence type="inferred from homology"/>
<protein>
    <recommendedName>
        <fullName evidence="2">DNA polymerase III subunit delta</fullName>
        <ecNumber evidence="1">2.7.7.7</ecNumber>
    </recommendedName>
</protein>
<dbReference type="Pfam" id="PF21694">
    <property type="entry name" value="DNA_pol3_delta_C"/>
    <property type="match status" value="1"/>
</dbReference>
<evidence type="ECO:0000313" key="11">
    <source>
        <dbReference type="EMBL" id="OXM15565.1"/>
    </source>
</evidence>
<dbReference type="EMBL" id="NMUQ01000001">
    <property type="protein sequence ID" value="OXM15565.1"/>
    <property type="molecule type" value="Genomic_DNA"/>
</dbReference>
<sequence length="361" mass="40174">MQARDAMKEIRAGRIAPVYAAFGKDRYRMGQFAAMLTDKLLAPEEKELGMVRFDTSETALEEIVAEAETLPFFVPRKLIVVRDSAVLCAAAKENGKLDHKVERFLSYMEQPSETSVILFLVQADKLDERRKIVKLLKERNLIVAFPELTEGELATWAVRRALDQKRTLDEDAAQLLVARLGTGMQLLAQEVDKLCLYAGEGGVIAKEDVSRQTAASVEEDVFALIDAIAELRMDRTLGLYRELLLRKEEPIRIAALIARQLRIMLQIKELERHRYSPQQMAGQLGLHPYAVKLAAEKARRFETAVLGKHLAALADLDFKMKTGQVEKELGLQLFFLSMGADAVAAGSASGSLSGSVGSRRE</sequence>
<dbReference type="Gene3D" id="1.10.8.60">
    <property type="match status" value="1"/>
</dbReference>
<dbReference type="Gene3D" id="1.20.272.10">
    <property type="match status" value="1"/>
</dbReference>
<dbReference type="OrthoDB" id="9775929at2"/>
<gene>
    <name evidence="11" type="ORF">CGZ75_02165</name>
</gene>
<evidence type="ECO:0000313" key="12">
    <source>
        <dbReference type="Proteomes" id="UP000215145"/>
    </source>
</evidence>
<evidence type="ECO:0000259" key="10">
    <source>
        <dbReference type="Pfam" id="PF21694"/>
    </source>
</evidence>
<feature type="domain" description="DNA polymerase III delta N-terminal" evidence="9">
    <location>
        <begin position="19"/>
        <end position="143"/>
    </location>
</feature>
<dbReference type="GO" id="GO:0003887">
    <property type="term" value="F:DNA-directed DNA polymerase activity"/>
    <property type="evidence" value="ECO:0007669"/>
    <property type="project" value="UniProtKB-KW"/>
</dbReference>
<dbReference type="Pfam" id="PF06144">
    <property type="entry name" value="DNA_pol3_delta"/>
    <property type="match status" value="1"/>
</dbReference>
<dbReference type="InterPro" id="IPR008921">
    <property type="entry name" value="DNA_pol3_clamp-load_cplx_C"/>
</dbReference>
<dbReference type="GO" id="GO:0003677">
    <property type="term" value="F:DNA binding"/>
    <property type="evidence" value="ECO:0007669"/>
    <property type="project" value="InterPro"/>
</dbReference>
<keyword evidence="5" id="KW-0235">DNA replication</keyword>
<evidence type="ECO:0000256" key="5">
    <source>
        <dbReference type="ARBA" id="ARBA00022705"/>
    </source>
</evidence>
<dbReference type="InterPro" id="IPR048466">
    <property type="entry name" value="DNA_pol3_delta-like_C"/>
</dbReference>
<keyword evidence="6" id="KW-0239">DNA-directed DNA polymerase</keyword>
<comment type="catalytic activity">
    <reaction evidence="8">
        <text>DNA(n) + a 2'-deoxyribonucleoside 5'-triphosphate = DNA(n+1) + diphosphate</text>
        <dbReference type="Rhea" id="RHEA:22508"/>
        <dbReference type="Rhea" id="RHEA-COMP:17339"/>
        <dbReference type="Rhea" id="RHEA-COMP:17340"/>
        <dbReference type="ChEBI" id="CHEBI:33019"/>
        <dbReference type="ChEBI" id="CHEBI:61560"/>
        <dbReference type="ChEBI" id="CHEBI:173112"/>
        <dbReference type="EC" id="2.7.7.7"/>
    </reaction>
</comment>
<evidence type="ECO:0000256" key="6">
    <source>
        <dbReference type="ARBA" id="ARBA00022932"/>
    </source>
</evidence>
<reference evidence="11 12" key="1">
    <citation type="submission" date="2017-07" db="EMBL/GenBank/DDBJ databases">
        <title>Paenibacillus herberti R33 genome sequencing and assembly.</title>
        <authorList>
            <person name="Su W."/>
        </authorList>
    </citation>
    <scope>NUCLEOTIDE SEQUENCE [LARGE SCALE GENOMIC DNA]</scope>
    <source>
        <strain evidence="11 12">R33</strain>
    </source>
</reference>
<keyword evidence="4" id="KW-0548">Nucleotidyltransferase</keyword>
<dbReference type="PANTHER" id="PTHR34388:SF1">
    <property type="entry name" value="DNA POLYMERASE III SUBUNIT DELTA"/>
    <property type="match status" value="1"/>
</dbReference>
<dbReference type="EC" id="2.7.7.7" evidence="1"/>
<dbReference type="SUPFAM" id="SSF52540">
    <property type="entry name" value="P-loop containing nucleoside triphosphate hydrolases"/>
    <property type="match status" value="1"/>
</dbReference>
<name>A0A229P0W5_9BACL</name>
<evidence type="ECO:0000256" key="7">
    <source>
        <dbReference type="ARBA" id="ARBA00034754"/>
    </source>
</evidence>
<evidence type="ECO:0000256" key="8">
    <source>
        <dbReference type="ARBA" id="ARBA00049244"/>
    </source>
</evidence>
<dbReference type="PANTHER" id="PTHR34388">
    <property type="entry name" value="DNA POLYMERASE III SUBUNIT DELTA"/>
    <property type="match status" value="1"/>
</dbReference>
<comment type="similarity">
    <text evidence="7">Belongs to the DNA polymerase HolA subunit family.</text>
</comment>
<dbReference type="SUPFAM" id="SSF48019">
    <property type="entry name" value="post-AAA+ oligomerization domain-like"/>
    <property type="match status" value="1"/>
</dbReference>
<evidence type="ECO:0000256" key="4">
    <source>
        <dbReference type="ARBA" id="ARBA00022695"/>
    </source>
</evidence>
<dbReference type="GO" id="GO:0009360">
    <property type="term" value="C:DNA polymerase III complex"/>
    <property type="evidence" value="ECO:0007669"/>
    <property type="project" value="InterPro"/>
</dbReference>
<dbReference type="InterPro" id="IPR010372">
    <property type="entry name" value="DNA_pol3_delta_N"/>
</dbReference>
<evidence type="ECO:0000259" key="9">
    <source>
        <dbReference type="Pfam" id="PF06144"/>
    </source>
</evidence>
<feature type="domain" description="DNA polymerase III delta subunit-like C-terminal" evidence="10">
    <location>
        <begin position="218"/>
        <end position="337"/>
    </location>
</feature>
<dbReference type="RefSeq" id="WP_089522659.1">
    <property type="nucleotide sequence ID" value="NZ_NMUQ01000001.1"/>
</dbReference>